<keyword evidence="1" id="KW-0548">Nucleotidyltransferase</keyword>
<keyword evidence="2" id="KW-1185">Reference proteome</keyword>
<evidence type="ECO:0000313" key="1">
    <source>
        <dbReference type="EMBL" id="KAL2492839.1"/>
    </source>
</evidence>
<accession>A0ABD1RXX4</accession>
<dbReference type="AlphaFoldDB" id="A0ABD1RXX4"/>
<dbReference type="EMBL" id="JBFOLK010000008">
    <property type="protein sequence ID" value="KAL2492839.1"/>
    <property type="molecule type" value="Genomic_DNA"/>
</dbReference>
<keyword evidence="1" id="KW-0695">RNA-directed DNA polymerase</keyword>
<organism evidence="1 2">
    <name type="scientific">Abeliophyllum distichum</name>
    <dbReference type="NCBI Taxonomy" id="126358"/>
    <lineage>
        <taxon>Eukaryota</taxon>
        <taxon>Viridiplantae</taxon>
        <taxon>Streptophyta</taxon>
        <taxon>Embryophyta</taxon>
        <taxon>Tracheophyta</taxon>
        <taxon>Spermatophyta</taxon>
        <taxon>Magnoliopsida</taxon>
        <taxon>eudicotyledons</taxon>
        <taxon>Gunneridae</taxon>
        <taxon>Pentapetalae</taxon>
        <taxon>asterids</taxon>
        <taxon>lamiids</taxon>
        <taxon>Lamiales</taxon>
        <taxon>Oleaceae</taxon>
        <taxon>Forsythieae</taxon>
        <taxon>Abeliophyllum</taxon>
    </lineage>
</organism>
<proteinExistence type="predicted"/>
<protein>
    <submittedName>
        <fullName evidence="1">RNA-directed DNA polymerase</fullName>
    </submittedName>
</protein>
<comment type="caution">
    <text evidence="1">The sequence shown here is derived from an EMBL/GenBank/DDBJ whole genome shotgun (WGS) entry which is preliminary data.</text>
</comment>
<dbReference type="GO" id="GO:0003964">
    <property type="term" value="F:RNA-directed DNA polymerase activity"/>
    <property type="evidence" value="ECO:0007669"/>
    <property type="project" value="UniProtKB-KW"/>
</dbReference>
<reference evidence="2" key="1">
    <citation type="submission" date="2024-07" db="EMBL/GenBank/DDBJ databases">
        <title>Two chromosome-level genome assemblies of Korean endemic species Abeliophyllum distichum and Forsythia ovata (Oleaceae).</title>
        <authorList>
            <person name="Jang H."/>
        </authorList>
    </citation>
    <scope>NUCLEOTIDE SEQUENCE [LARGE SCALE GENOMIC DNA]</scope>
</reference>
<dbReference type="Proteomes" id="UP001604336">
    <property type="component" value="Unassembled WGS sequence"/>
</dbReference>
<gene>
    <name evidence="1" type="ORF">Adt_28467</name>
</gene>
<evidence type="ECO:0000313" key="2">
    <source>
        <dbReference type="Proteomes" id="UP001604336"/>
    </source>
</evidence>
<name>A0ABD1RXX4_9LAMI</name>
<keyword evidence="1" id="KW-0808">Transferase</keyword>
<sequence>MEFDEEVIRFNIFEGLRYPSDLNACFAIDPIDSIVQKTSVMSNNGKLEMVLQKNLNLESTAKQQDNVHHCQHVKKILTSLESQPEVAPKSNAFYLDLPVTNEKHLPSLCKLIF</sequence>